<keyword evidence="2" id="KW-1133">Transmembrane helix</keyword>
<feature type="chain" id="PRO_5008770114" evidence="3">
    <location>
        <begin position="17"/>
        <end position="131"/>
    </location>
</feature>
<dbReference type="RefSeq" id="XP_005823597.1">
    <property type="nucleotide sequence ID" value="XM_005823540.1"/>
</dbReference>
<feature type="signal peptide" evidence="3">
    <location>
        <begin position="1"/>
        <end position="16"/>
    </location>
</feature>
<dbReference type="HOGENOM" id="CLU_1931540_0_0_1"/>
<feature type="transmembrane region" description="Helical" evidence="2">
    <location>
        <begin position="99"/>
        <end position="125"/>
    </location>
</feature>
<reference evidence="6" key="2">
    <citation type="submission" date="2012-11" db="EMBL/GenBank/DDBJ databases">
        <authorList>
            <person name="Kuo A."/>
            <person name="Curtis B.A."/>
            <person name="Tanifuji G."/>
            <person name="Burki F."/>
            <person name="Gruber A."/>
            <person name="Irimia M."/>
            <person name="Maruyama S."/>
            <person name="Arias M.C."/>
            <person name="Ball S.G."/>
            <person name="Gile G.H."/>
            <person name="Hirakawa Y."/>
            <person name="Hopkins J.F."/>
            <person name="Rensing S.A."/>
            <person name="Schmutz J."/>
            <person name="Symeonidi A."/>
            <person name="Elias M."/>
            <person name="Eveleigh R.J."/>
            <person name="Herman E.K."/>
            <person name="Klute M.J."/>
            <person name="Nakayama T."/>
            <person name="Obornik M."/>
            <person name="Reyes-Prieto A."/>
            <person name="Armbrust E.V."/>
            <person name="Aves S.J."/>
            <person name="Beiko R.G."/>
            <person name="Coutinho P."/>
            <person name="Dacks J.B."/>
            <person name="Durnford D.G."/>
            <person name="Fast N.M."/>
            <person name="Green B.R."/>
            <person name="Grisdale C."/>
            <person name="Hempe F."/>
            <person name="Henrissat B."/>
            <person name="Hoppner M.P."/>
            <person name="Ishida K.-I."/>
            <person name="Kim E."/>
            <person name="Koreny L."/>
            <person name="Kroth P.G."/>
            <person name="Liu Y."/>
            <person name="Malik S.-B."/>
            <person name="Maier U.G."/>
            <person name="McRose D."/>
            <person name="Mock T."/>
            <person name="Neilson J.A."/>
            <person name="Onodera N.T."/>
            <person name="Poole A.M."/>
            <person name="Pritham E.J."/>
            <person name="Richards T.A."/>
            <person name="Rocap G."/>
            <person name="Roy S.W."/>
            <person name="Sarai C."/>
            <person name="Schaack S."/>
            <person name="Shirato S."/>
            <person name="Slamovits C.H."/>
            <person name="Spencer D.F."/>
            <person name="Suzuki S."/>
            <person name="Worden A.Z."/>
            <person name="Zauner S."/>
            <person name="Barry K."/>
            <person name="Bell C."/>
            <person name="Bharti A.K."/>
            <person name="Crow J.A."/>
            <person name="Grimwood J."/>
            <person name="Kramer R."/>
            <person name="Lindquist E."/>
            <person name="Lucas S."/>
            <person name="Salamov A."/>
            <person name="McFadden G.I."/>
            <person name="Lane C.E."/>
            <person name="Keeling P.J."/>
            <person name="Gray M.W."/>
            <person name="Grigoriev I.V."/>
            <person name="Archibald J.M."/>
        </authorList>
    </citation>
    <scope>NUCLEOTIDE SEQUENCE</scope>
    <source>
        <strain evidence="6">CCMP2712</strain>
    </source>
</reference>
<accession>L1IKG4</accession>
<dbReference type="KEGG" id="gtt:GUITHDRAFT_165676"/>
<protein>
    <submittedName>
        <fullName evidence="4 5">Uncharacterized protein</fullName>
    </submittedName>
</protein>
<evidence type="ECO:0000313" key="6">
    <source>
        <dbReference type="Proteomes" id="UP000011087"/>
    </source>
</evidence>
<dbReference type="PaxDb" id="55529-EKX36617"/>
<feature type="region of interest" description="Disordered" evidence="1">
    <location>
        <begin position="27"/>
        <end position="50"/>
    </location>
</feature>
<organism evidence="4">
    <name type="scientific">Guillardia theta (strain CCMP2712)</name>
    <name type="common">Cryptophyte</name>
    <dbReference type="NCBI Taxonomy" id="905079"/>
    <lineage>
        <taxon>Eukaryota</taxon>
        <taxon>Cryptophyceae</taxon>
        <taxon>Pyrenomonadales</taxon>
        <taxon>Geminigeraceae</taxon>
        <taxon>Guillardia</taxon>
    </lineage>
</organism>
<reference evidence="5" key="3">
    <citation type="submission" date="2015-06" db="UniProtKB">
        <authorList>
            <consortium name="EnsemblProtists"/>
        </authorList>
    </citation>
    <scope>IDENTIFICATION</scope>
</reference>
<gene>
    <name evidence="4" type="ORF">GUITHDRAFT_165676</name>
</gene>
<proteinExistence type="predicted"/>
<evidence type="ECO:0000313" key="5">
    <source>
        <dbReference type="EnsemblProtists" id="EKX36617"/>
    </source>
</evidence>
<dbReference type="EnsemblProtists" id="EKX36617">
    <property type="protein sequence ID" value="EKX36617"/>
    <property type="gene ID" value="GUITHDRAFT_165676"/>
</dbReference>
<keyword evidence="2" id="KW-0472">Membrane</keyword>
<feature type="compositionally biased region" description="Low complexity" evidence="1">
    <location>
        <begin position="27"/>
        <end position="46"/>
    </location>
</feature>
<evidence type="ECO:0000256" key="3">
    <source>
        <dbReference type="SAM" id="SignalP"/>
    </source>
</evidence>
<sequence length="131" mass="14033">MAALLLLLLQATATSAFLLSSPSSVLTSSSPASSLSLASQRSSSPLHARPTPCLGAPSFHAQQKGLISLRMSEDNEEEMAKKYYEQNSGLGYRKNDQDVLLFATGALILFIPLIFVGIAIATGYVPLDYLR</sequence>
<keyword evidence="6" id="KW-1185">Reference proteome</keyword>
<dbReference type="EMBL" id="JH993070">
    <property type="protein sequence ID" value="EKX36617.1"/>
    <property type="molecule type" value="Genomic_DNA"/>
</dbReference>
<evidence type="ECO:0000256" key="1">
    <source>
        <dbReference type="SAM" id="MobiDB-lite"/>
    </source>
</evidence>
<keyword evidence="3" id="KW-0732">Signal</keyword>
<reference evidence="4 6" key="1">
    <citation type="journal article" date="2012" name="Nature">
        <title>Algal genomes reveal evolutionary mosaicism and the fate of nucleomorphs.</title>
        <authorList>
            <consortium name="DOE Joint Genome Institute"/>
            <person name="Curtis B.A."/>
            <person name="Tanifuji G."/>
            <person name="Burki F."/>
            <person name="Gruber A."/>
            <person name="Irimia M."/>
            <person name="Maruyama S."/>
            <person name="Arias M.C."/>
            <person name="Ball S.G."/>
            <person name="Gile G.H."/>
            <person name="Hirakawa Y."/>
            <person name="Hopkins J.F."/>
            <person name="Kuo A."/>
            <person name="Rensing S.A."/>
            <person name="Schmutz J."/>
            <person name="Symeonidi A."/>
            <person name="Elias M."/>
            <person name="Eveleigh R.J."/>
            <person name="Herman E.K."/>
            <person name="Klute M.J."/>
            <person name="Nakayama T."/>
            <person name="Obornik M."/>
            <person name="Reyes-Prieto A."/>
            <person name="Armbrust E.V."/>
            <person name="Aves S.J."/>
            <person name="Beiko R.G."/>
            <person name="Coutinho P."/>
            <person name="Dacks J.B."/>
            <person name="Durnford D.G."/>
            <person name="Fast N.M."/>
            <person name="Green B.R."/>
            <person name="Grisdale C.J."/>
            <person name="Hempel F."/>
            <person name="Henrissat B."/>
            <person name="Hoppner M.P."/>
            <person name="Ishida K."/>
            <person name="Kim E."/>
            <person name="Koreny L."/>
            <person name="Kroth P.G."/>
            <person name="Liu Y."/>
            <person name="Malik S.B."/>
            <person name="Maier U.G."/>
            <person name="McRose D."/>
            <person name="Mock T."/>
            <person name="Neilson J.A."/>
            <person name="Onodera N.T."/>
            <person name="Poole A.M."/>
            <person name="Pritham E.J."/>
            <person name="Richards T.A."/>
            <person name="Rocap G."/>
            <person name="Roy S.W."/>
            <person name="Sarai C."/>
            <person name="Schaack S."/>
            <person name="Shirato S."/>
            <person name="Slamovits C.H."/>
            <person name="Spencer D.F."/>
            <person name="Suzuki S."/>
            <person name="Worden A.Z."/>
            <person name="Zauner S."/>
            <person name="Barry K."/>
            <person name="Bell C."/>
            <person name="Bharti A.K."/>
            <person name="Crow J.A."/>
            <person name="Grimwood J."/>
            <person name="Kramer R."/>
            <person name="Lindquist E."/>
            <person name="Lucas S."/>
            <person name="Salamov A."/>
            <person name="McFadden G.I."/>
            <person name="Lane C.E."/>
            <person name="Keeling P.J."/>
            <person name="Gray M.W."/>
            <person name="Grigoriev I.V."/>
            <person name="Archibald J.M."/>
        </authorList>
    </citation>
    <scope>NUCLEOTIDE SEQUENCE</scope>
    <source>
        <strain evidence="4 6">CCMP2712</strain>
    </source>
</reference>
<evidence type="ECO:0000256" key="2">
    <source>
        <dbReference type="SAM" id="Phobius"/>
    </source>
</evidence>
<dbReference type="Proteomes" id="UP000011087">
    <property type="component" value="Unassembled WGS sequence"/>
</dbReference>
<dbReference type="AlphaFoldDB" id="L1IKG4"/>
<dbReference type="GeneID" id="17293408"/>
<keyword evidence="2" id="KW-0812">Transmembrane</keyword>
<evidence type="ECO:0000313" key="4">
    <source>
        <dbReference type="EMBL" id="EKX36617.1"/>
    </source>
</evidence>
<name>L1IKG4_GUITC</name>